<comment type="similarity">
    <text evidence="2">Belongs to the NADH:flavin oxidoreductase/NADH oxidase family.</text>
</comment>
<dbReference type="GO" id="GO:0005829">
    <property type="term" value="C:cytosol"/>
    <property type="evidence" value="ECO:0007669"/>
    <property type="project" value="TreeGrafter"/>
</dbReference>
<evidence type="ECO:0000256" key="3">
    <source>
        <dbReference type="ARBA" id="ARBA00023002"/>
    </source>
</evidence>
<dbReference type="InterPro" id="IPR001155">
    <property type="entry name" value="OxRdtase_FMN_N"/>
</dbReference>
<dbReference type="GO" id="GO:0010181">
    <property type="term" value="F:FMN binding"/>
    <property type="evidence" value="ECO:0007669"/>
    <property type="project" value="InterPro"/>
</dbReference>
<evidence type="ECO:0000256" key="2">
    <source>
        <dbReference type="ARBA" id="ARBA00005979"/>
    </source>
</evidence>
<dbReference type="PANTHER" id="PTHR22893:SF91">
    <property type="entry name" value="NADPH DEHYDROGENASE 2-RELATED"/>
    <property type="match status" value="1"/>
</dbReference>
<dbReference type="InterPro" id="IPR045247">
    <property type="entry name" value="Oye-like"/>
</dbReference>
<reference evidence="5 6" key="1">
    <citation type="submission" date="2018-04" db="EMBL/GenBank/DDBJ databases">
        <title>Genomic Encyclopedia of Type Strains, Phase III (KMG-III): the genomes of soil and plant-associated and newly described type strains.</title>
        <authorList>
            <person name="Whitman W."/>
        </authorList>
    </citation>
    <scope>NUCLEOTIDE SEQUENCE [LARGE SCALE GENOMIC DNA]</scope>
    <source>
        <strain evidence="5 6">KA25</strain>
    </source>
</reference>
<dbReference type="EMBL" id="QAOT01000006">
    <property type="protein sequence ID" value="PTR18965.1"/>
    <property type="molecule type" value="Genomic_DNA"/>
</dbReference>
<proteinExistence type="inferred from homology"/>
<dbReference type="NCBIfam" id="NF007899">
    <property type="entry name" value="PRK10605.1"/>
    <property type="match status" value="1"/>
</dbReference>
<dbReference type="Proteomes" id="UP000244060">
    <property type="component" value="Unassembled WGS sequence"/>
</dbReference>
<keyword evidence="3" id="KW-0560">Oxidoreductase</keyword>
<gene>
    <name evidence="5" type="ORF">C8J28_106113</name>
</gene>
<dbReference type="PANTHER" id="PTHR22893">
    <property type="entry name" value="NADH OXIDOREDUCTASE-RELATED"/>
    <property type="match status" value="1"/>
</dbReference>
<evidence type="ECO:0000313" key="6">
    <source>
        <dbReference type="Proteomes" id="UP000244060"/>
    </source>
</evidence>
<dbReference type="RefSeq" id="WP_011908195.1">
    <property type="nucleotide sequence ID" value="NZ_CP089965.1"/>
</dbReference>
<accession>A0A2T5K970</accession>
<dbReference type="SUPFAM" id="SSF51395">
    <property type="entry name" value="FMN-linked oxidoreductases"/>
    <property type="match status" value="1"/>
</dbReference>
<protein>
    <submittedName>
        <fullName evidence="5">N-ethylmaleimide reductase</fullName>
    </submittedName>
</protein>
<dbReference type="OrthoDB" id="9784632at2"/>
<evidence type="ECO:0000313" key="5">
    <source>
        <dbReference type="EMBL" id="PTR18965.1"/>
    </source>
</evidence>
<keyword evidence="6" id="KW-1185">Reference proteome</keyword>
<dbReference type="FunFam" id="3.20.20.70:FF:000059">
    <property type="entry name" value="N-ethylmaleimide reductase, FMN-linked"/>
    <property type="match status" value="1"/>
</dbReference>
<evidence type="ECO:0000259" key="4">
    <source>
        <dbReference type="Pfam" id="PF00724"/>
    </source>
</evidence>
<dbReference type="Gene3D" id="3.20.20.70">
    <property type="entry name" value="Aldolase class I"/>
    <property type="match status" value="1"/>
</dbReference>
<feature type="domain" description="NADH:flavin oxidoreductase/NADH oxidase N-terminal" evidence="4">
    <location>
        <begin position="5"/>
        <end position="333"/>
    </location>
</feature>
<name>A0A2T5K970_9RHOB</name>
<dbReference type="AlphaFoldDB" id="A0A2T5K970"/>
<organism evidence="5 6">
    <name type="scientific">Cereibacter azotoformans</name>
    <dbReference type="NCBI Taxonomy" id="43057"/>
    <lineage>
        <taxon>Bacteria</taxon>
        <taxon>Pseudomonadati</taxon>
        <taxon>Pseudomonadota</taxon>
        <taxon>Alphaproteobacteria</taxon>
        <taxon>Rhodobacterales</taxon>
        <taxon>Paracoccaceae</taxon>
        <taxon>Cereibacter</taxon>
    </lineage>
</organism>
<dbReference type="CDD" id="cd02933">
    <property type="entry name" value="OYE_like_FMN"/>
    <property type="match status" value="1"/>
</dbReference>
<dbReference type="InterPro" id="IPR013785">
    <property type="entry name" value="Aldolase_TIM"/>
</dbReference>
<sequence length="362" mass="38645">MTETLFTPIAFGDLTLKNRVVMAPLTRNRANPEGDLPTDLTVEYYRQRAGAGLIVTEGSQISPEGKGYAWTPGIHSEAQVAGWRAVTEAVHAQGGHIAIQLWHVGRISHTSLLDGQAPVAPSAITAASRTFDGSQFVATSEPRALATDEIARVVEDYRKAARNAKAAGFDAVEIHAANGYLIDQFLRDTSNKRTDAYGGSPENRVRFLDEVVGAVVSEMGPGRTGIRLSPFSNANDVGIDSDTVGLFSKVIDVLNRHGIAFLHMVEGQTGGPRDWPEGALEALRDRFHGTYIANNGYDREMAVEAVGSGRAGMVAFGKLYISNPDLAERLAARAPLAPLPTEGLYGGGARGYTDYPALTPAA</sequence>
<comment type="cofactor">
    <cofactor evidence="1">
        <name>FMN</name>
        <dbReference type="ChEBI" id="CHEBI:58210"/>
    </cofactor>
</comment>
<dbReference type="Pfam" id="PF00724">
    <property type="entry name" value="Oxidored_FMN"/>
    <property type="match status" value="1"/>
</dbReference>
<dbReference type="GO" id="GO:0016628">
    <property type="term" value="F:oxidoreductase activity, acting on the CH-CH group of donors, NAD or NADP as acceptor"/>
    <property type="evidence" value="ECO:0007669"/>
    <property type="project" value="UniProtKB-ARBA"/>
</dbReference>
<comment type="caution">
    <text evidence="5">The sequence shown here is derived from an EMBL/GenBank/DDBJ whole genome shotgun (WGS) entry which is preliminary data.</text>
</comment>
<evidence type="ECO:0000256" key="1">
    <source>
        <dbReference type="ARBA" id="ARBA00001917"/>
    </source>
</evidence>